<gene>
    <name evidence="2" type="ORF">QBC41DRAFT_228166</name>
</gene>
<evidence type="ECO:0000313" key="2">
    <source>
        <dbReference type="EMBL" id="KAK0667612.1"/>
    </source>
</evidence>
<protein>
    <submittedName>
        <fullName evidence="2">Uncharacterized protein</fullName>
    </submittedName>
</protein>
<accession>A0AA39ZB09</accession>
<feature type="transmembrane region" description="Helical" evidence="1">
    <location>
        <begin position="56"/>
        <end position="76"/>
    </location>
</feature>
<name>A0AA39ZB09_9PEZI</name>
<feature type="transmembrane region" description="Helical" evidence="1">
    <location>
        <begin position="254"/>
        <end position="272"/>
    </location>
</feature>
<feature type="transmembrane region" description="Helical" evidence="1">
    <location>
        <begin position="26"/>
        <end position="44"/>
    </location>
</feature>
<keyword evidence="1" id="KW-0812">Transmembrane</keyword>
<evidence type="ECO:0000256" key="1">
    <source>
        <dbReference type="SAM" id="Phobius"/>
    </source>
</evidence>
<dbReference type="AlphaFoldDB" id="A0AA39ZB09"/>
<evidence type="ECO:0000313" key="3">
    <source>
        <dbReference type="Proteomes" id="UP001174997"/>
    </source>
</evidence>
<keyword evidence="1" id="KW-1133">Transmembrane helix</keyword>
<keyword evidence="1" id="KW-0472">Membrane</keyword>
<reference evidence="2" key="1">
    <citation type="submission" date="2023-06" db="EMBL/GenBank/DDBJ databases">
        <title>Genome-scale phylogeny and comparative genomics of the fungal order Sordariales.</title>
        <authorList>
            <consortium name="Lawrence Berkeley National Laboratory"/>
            <person name="Hensen N."/>
            <person name="Bonometti L."/>
            <person name="Westerberg I."/>
            <person name="Brannstrom I.O."/>
            <person name="Guillou S."/>
            <person name="Cros-Aarteil S."/>
            <person name="Calhoun S."/>
            <person name="Haridas S."/>
            <person name="Kuo A."/>
            <person name="Mondo S."/>
            <person name="Pangilinan J."/>
            <person name="Riley R."/>
            <person name="Labutti K."/>
            <person name="Andreopoulos B."/>
            <person name="Lipzen A."/>
            <person name="Chen C."/>
            <person name="Yanf M."/>
            <person name="Daum C."/>
            <person name="Ng V."/>
            <person name="Clum A."/>
            <person name="Steindorff A."/>
            <person name="Ohm R."/>
            <person name="Martin F."/>
            <person name="Silar P."/>
            <person name="Natvig D."/>
            <person name="Lalanne C."/>
            <person name="Gautier V."/>
            <person name="Ament-Velasquez S.L."/>
            <person name="Kruys A."/>
            <person name="Hutchinson M.I."/>
            <person name="Powell A.J."/>
            <person name="Barry K."/>
            <person name="Miller A.N."/>
            <person name="Grigoriev I.V."/>
            <person name="Debuchy R."/>
            <person name="Gladieux P."/>
            <person name="Thoren M.H."/>
            <person name="Johannesson H."/>
        </authorList>
    </citation>
    <scope>NUCLEOTIDE SEQUENCE</scope>
    <source>
        <strain evidence="2">CBS 307.81</strain>
    </source>
</reference>
<dbReference type="EMBL" id="JAULSY010000069">
    <property type="protein sequence ID" value="KAK0667612.1"/>
    <property type="molecule type" value="Genomic_DNA"/>
</dbReference>
<organism evidence="2 3">
    <name type="scientific">Cercophora samala</name>
    <dbReference type="NCBI Taxonomy" id="330535"/>
    <lineage>
        <taxon>Eukaryota</taxon>
        <taxon>Fungi</taxon>
        <taxon>Dikarya</taxon>
        <taxon>Ascomycota</taxon>
        <taxon>Pezizomycotina</taxon>
        <taxon>Sordariomycetes</taxon>
        <taxon>Sordariomycetidae</taxon>
        <taxon>Sordariales</taxon>
        <taxon>Lasiosphaeriaceae</taxon>
        <taxon>Cercophora</taxon>
    </lineage>
</organism>
<comment type="caution">
    <text evidence="2">The sequence shown here is derived from an EMBL/GenBank/DDBJ whole genome shotgun (WGS) entry which is preliminary data.</text>
</comment>
<proteinExistence type="predicted"/>
<keyword evidence="3" id="KW-1185">Reference proteome</keyword>
<sequence>MNVSSENSHTLDRFSNVSSLYGPGNMGGWLCILLSLFITWTFNPKYSNSNTISPDFIIALTIPAVAAGHVYNMLFFRSPVSSSSSLKTLLTSSDIASQQFSSALEAPLTVCETFSSFGLALFGLATWKGQMKRALIVLVVTVFTWSPEWTIVIKTGWSLPVAESNMVRPFCHNFDGAVITGIMATLGIAIALAVSSQIVSLASHQGDFSLPSLANATSERLPLYNIRKWFHLSRVRLTIISSTVKGWFDTVWPVISIPFLVIQIAIIILGALTETRYMAGDQSLAVKLSMAFPKSSYGIDELDQAVCLFLGQVTLAFSLWDALQGSLKERAAAHRVRGEQEEYE</sequence>
<dbReference type="Proteomes" id="UP001174997">
    <property type="component" value="Unassembled WGS sequence"/>
</dbReference>
<feature type="transmembrane region" description="Helical" evidence="1">
    <location>
        <begin position="177"/>
        <end position="195"/>
    </location>
</feature>